<dbReference type="InterPro" id="IPR011256">
    <property type="entry name" value="Reg_factor_effector_dom_sf"/>
</dbReference>
<dbReference type="PANTHER" id="PTHR11220">
    <property type="entry name" value="HEME-BINDING PROTEIN-RELATED"/>
    <property type="match status" value="1"/>
</dbReference>
<proteinExistence type="inferred from homology"/>
<dbReference type="Pfam" id="PF04832">
    <property type="entry name" value="SOUL"/>
    <property type="match status" value="1"/>
</dbReference>
<dbReference type="SUPFAM" id="SSF55136">
    <property type="entry name" value="Probable bacterial effector-binding domain"/>
    <property type="match status" value="1"/>
</dbReference>
<evidence type="ECO:0000256" key="1">
    <source>
        <dbReference type="ARBA" id="ARBA00009817"/>
    </source>
</evidence>
<protein>
    <submittedName>
        <fullName evidence="2">Uncharacterized protein</fullName>
    </submittedName>
</protein>
<dbReference type="PANTHER" id="PTHR11220:SF58">
    <property type="entry name" value="SOUL HEME-BINDING FAMILY PROTEIN"/>
    <property type="match status" value="1"/>
</dbReference>
<accession>A0A7S2UFQ2</accession>
<comment type="similarity">
    <text evidence="1">Belongs to the HEBP family.</text>
</comment>
<evidence type="ECO:0000313" key="2">
    <source>
        <dbReference type="EMBL" id="CAD9818249.1"/>
    </source>
</evidence>
<dbReference type="EMBL" id="HBHQ01015128">
    <property type="protein sequence ID" value="CAD9818249.1"/>
    <property type="molecule type" value="Transcribed_RNA"/>
</dbReference>
<dbReference type="AlphaFoldDB" id="A0A7S2UFQ2"/>
<dbReference type="Gene3D" id="3.20.80.10">
    <property type="entry name" value="Regulatory factor, effector binding domain"/>
    <property type="match status" value="1"/>
</dbReference>
<gene>
    <name evidence="2" type="ORF">ASEP1449_LOCUS10081</name>
</gene>
<dbReference type="InterPro" id="IPR006917">
    <property type="entry name" value="SOUL_heme-bd"/>
</dbReference>
<name>A0A7S2UFQ2_9STRA</name>
<reference evidence="2" key="1">
    <citation type="submission" date="2021-01" db="EMBL/GenBank/DDBJ databases">
        <authorList>
            <person name="Corre E."/>
            <person name="Pelletier E."/>
            <person name="Niang G."/>
            <person name="Scheremetjew M."/>
            <person name="Finn R."/>
            <person name="Kale V."/>
            <person name="Holt S."/>
            <person name="Cochrane G."/>
            <person name="Meng A."/>
            <person name="Brown T."/>
            <person name="Cohen L."/>
        </authorList>
    </citation>
    <scope>NUCLEOTIDE SEQUENCE</scope>
    <source>
        <strain evidence="2">CCMP2084</strain>
    </source>
</reference>
<sequence>MAMTAPVRVNGGTGKTKVSFVIGSKYNLQSAPRPLDRNIRLRNVPSHHLAVRKFSGPPPSDDRVKLERKRIDSSLSDSGIRPVTDKETLVYGYHDPVVTPNFLRRNEVAVMVDSSTVTETTSK</sequence>
<organism evidence="2">
    <name type="scientific">Attheya septentrionalis</name>
    <dbReference type="NCBI Taxonomy" id="420275"/>
    <lineage>
        <taxon>Eukaryota</taxon>
        <taxon>Sar</taxon>
        <taxon>Stramenopiles</taxon>
        <taxon>Ochrophyta</taxon>
        <taxon>Bacillariophyta</taxon>
        <taxon>Coscinodiscophyceae</taxon>
        <taxon>Chaetocerotophycidae</taxon>
        <taxon>Chaetocerotales</taxon>
        <taxon>Attheyaceae</taxon>
        <taxon>Attheya</taxon>
    </lineage>
</organism>